<gene>
    <name evidence="1" type="ORF">NPIL_560291</name>
</gene>
<proteinExistence type="predicted"/>
<organism evidence="1 2">
    <name type="scientific">Nephila pilipes</name>
    <name type="common">Giant wood spider</name>
    <name type="synonym">Nephila maculata</name>
    <dbReference type="NCBI Taxonomy" id="299642"/>
    <lineage>
        <taxon>Eukaryota</taxon>
        <taxon>Metazoa</taxon>
        <taxon>Ecdysozoa</taxon>
        <taxon>Arthropoda</taxon>
        <taxon>Chelicerata</taxon>
        <taxon>Arachnida</taxon>
        <taxon>Araneae</taxon>
        <taxon>Araneomorphae</taxon>
        <taxon>Entelegynae</taxon>
        <taxon>Araneoidea</taxon>
        <taxon>Nephilidae</taxon>
        <taxon>Nephila</taxon>
    </lineage>
</organism>
<keyword evidence="2" id="KW-1185">Reference proteome</keyword>
<dbReference type="AlphaFoldDB" id="A0A8X6QIM5"/>
<evidence type="ECO:0000313" key="2">
    <source>
        <dbReference type="Proteomes" id="UP000887013"/>
    </source>
</evidence>
<name>A0A8X6QIM5_NEPPI</name>
<comment type="caution">
    <text evidence="1">The sequence shown here is derived from an EMBL/GenBank/DDBJ whole genome shotgun (WGS) entry which is preliminary data.</text>
</comment>
<dbReference type="Proteomes" id="UP000887013">
    <property type="component" value="Unassembled WGS sequence"/>
</dbReference>
<protein>
    <submittedName>
        <fullName evidence="1">Uncharacterized protein</fullName>
    </submittedName>
</protein>
<accession>A0A8X6QIM5</accession>
<dbReference type="OrthoDB" id="6513267at2759"/>
<dbReference type="EMBL" id="BMAW01129075">
    <property type="protein sequence ID" value="GFU28796.1"/>
    <property type="molecule type" value="Genomic_DNA"/>
</dbReference>
<evidence type="ECO:0000313" key="1">
    <source>
        <dbReference type="EMBL" id="GFU28796.1"/>
    </source>
</evidence>
<sequence length="101" mass="11340">MVMSATGSDFAGLEKALQQALNVQGPWAEENNIEVNSDKITSQLFSLSTKHHNIQLCYKSKGLSRTNASVYLDIHLDSKLTWKKHIDTAINRGHSRAEMRL</sequence>
<reference evidence="1" key="1">
    <citation type="submission" date="2020-08" db="EMBL/GenBank/DDBJ databases">
        <title>Multicomponent nature underlies the extraordinary mechanical properties of spider dragline silk.</title>
        <authorList>
            <person name="Kono N."/>
            <person name="Nakamura H."/>
            <person name="Mori M."/>
            <person name="Yoshida Y."/>
            <person name="Ohtoshi R."/>
            <person name="Malay A.D."/>
            <person name="Moran D.A.P."/>
            <person name="Tomita M."/>
            <person name="Numata K."/>
            <person name="Arakawa K."/>
        </authorList>
    </citation>
    <scope>NUCLEOTIDE SEQUENCE</scope>
</reference>